<organism evidence="2 3">
    <name type="scientific">Flavivirga jejuensis</name>
    <dbReference type="NCBI Taxonomy" id="870487"/>
    <lineage>
        <taxon>Bacteria</taxon>
        <taxon>Pseudomonadati</taxon>
        <taxon>Bacteroidota</taxon>
        <taxon>Flavobacteriia</taxon>
        <taxon>Flavobacteriales</taxon>
        <taxon>Flavobacteriaceae</taxon>
        <taxon>Flavivirga</taxon>
    </lineage>
</organism>
<name>A0ABT8WT18_9FLAO</name>
<keyword evidence="1" id="KW-1133">Transmembrane helix</keyword>
<feature type="transmembrane region" description="Helical" evidence="1">
    <location>
        <begin position="52"/>
        <end position="68"/>
    </location>
</feature>
<dbReference type="RefSeq" id="WP_303303611.1">
    <property type="nucleotide sequence ID" value="NZ_BAABDA010000028.1"/>
</dbReference>
<dbReference type="Proteomes" id="UP001176806">
    <property type="component" value="Unassembled WGS sequence"/>
</dbReference>
<keyword evidence="1" id="KW-0812">Transmembrane</keyword>
<dbReference type="EMBL" id="JAUOEL010000007">
    <property type="protein sequence ID" value="MDO5976328.1"/>
    <property type="molecule type" value="Genomic_DNA"/>
</dbReference>
<gene>
    <name evidence="2" type="ORF">Q4Q40_19180</name>
</gene>
<evidence type="ECO:0000313" key="3">
    <source>
        <dbReference type="Proteomes" id="UP001176806"/>
    </source>
</evidence>
<keyword evidence="1" id="KW-0472">Membrane</keyword>
<protein>
    <submittedName>
        <fullName evidence="2">Uncharacterized protein</fullName>
    </submittedName>
</protein>
<accession>A0ABT8WT18</accession>
<evidence type="ECO:0000256" key="1">
    <source>
        <dbReference type="SAM" id="Phobius"/>
    </source>
</evidence>
<reference evidence="2" key="1">
    <citation type="submission" date="2023-07" db="EMBL/GenBank/DDBJ databases">
        <title>Two novel species in the genus Flavivirga.</title>
        <authorList>
            <person name="Kwon K."/>
        </authorList>
    </citation>
    <scope>NUCLEOTIDE SEQUENCE</scope>
    <source>
        <strain evidence="2">KACC 14158</strain>
    </source>
</reference>
<proteinExistence type="predicted"/>
<keyword evidence="3" id="KW-1185">Reference proteome</keyword>
<feature type="transmembrane region" description="Helical" evidence="1">
    <location>
        <begin position="21"/>
        <end position="40"/>
    </location>
</feature>
<sequence>MPANPKHLTKSNWQRFAKITSGILGGYVLSFLAHACFLSWFDGEMVMETATYSLFILWIPLLIFPFLFKNGWHCWFIYLGIALVLLTLLNFL</sequence>
<comment type="caution">
    <text evidence="2">The sequence shown here is derived from an EMBL/GenBank/DDBJ whole genome shotgun (WGS) entry which is preliminary data.</text>
</comment>
<evidence type="ECO:0000313" key="2">
    <source>
        <dbReference type="EMBL" id="MDO5976328.1"/>
    </source>
</evidence>
<feature type="transmembrane region" description="Helical" evidence="1">
    <location>
        <begin position="75"/>
        <end position="91"/>
    </location>
</feature>